<dbReference type="AlphaFoldDB" id="A0AA86PJH4"/>
<feature type="transmembrane region" description="Helical" evidence="1">
    <location>
        <begin position="186"/>
        <end position="205"/>
    </location>
</feature>
<feature type="transmembrane region" description="Helical" evidence="1">
    <location>
        <begin position="110"/>
        <end position="132"/>
    </location>
</feature>
<keyword evidence="1" id="KW-1133">Transmembrane helix</keyword>
<comment type="caution">
    <text evidence="2">The sequence shown here is derived from an EMBL/GenBank/DDBJ whole genome shotgun (WGS) entry which is preliminary data.</text>
</comment>
<evidence type="ECO:0000313" key="2">
    <source>
        <dbReference type="EMBL" id="CAI9939427.1"/>
    </source>
</evidence>
<evidence type="ECO:0000313" key="4">
    <source>
        <dbReference type="Proteomes" id="UP001642409"/>
    </source>
</evidence>
<name>A0AA86PJH4_9EUKA</name>
<reference evidence="2" key="1">
    <citation type="submission" date="2023-06" db="EMBL/GenBank/DDBJ databases">
        <authorList>
            <person name="Kurt Z."/>
        </authorList>
    </citation>
    <scope>NUCLEOTIDE SEQUENCE</scope>
</reference>
<dbReference type="EMBL" id="CAXDID020000063">
    <property type="protein sequence ID" value="CAL6011239.1"/>
    <property type="molecule type" value="Genomic_DNA"/>
</dbReference>
<sequence>MNIKLQTISLDPKVQRYEKVSDTVDETVLINTPGSNFYEKKMSKNKVWNFICGYLTPVQLLVYSLVGFTVIWCIYGAAYYTYNLSNHYSIMSCTFSFLGSWDDDSNPIGWYWFTIGMCSSFFIEMPIIMYVYQRVKHINKKIALCGNIFWVLGVCAQFLVGCFPSSSTIIFGTTKFRDIHNPTATVTFSALLVGAPCYAALVGYDRPTSCKKIGKGNILNHRYTDICIGIVISIMIVALIILGLWQIVYPIMYAKDPTIGSNWSAAMNTIWSFPLWENVIIITLYLYLIIFPFSLPHRADGLAPKQRLSTTFKKVTLDQIYLKSEISKTWYPILSRSDVNVRNAADFLENLADCEEVEGLLSFGAIQTLSKLADMINSQQNAEETKAVLKEFTKSSYELWTWHSTIKKCIK</sequence>
<evidence type="ECO:0000256" key="1">
    <source>
        <dbReference type="SAM" id="Phobius"/>
    </source>
</evidence>
<feature type="transmembrane region" description="Helical" evidence="1">
    <location>
        <begin position="273"/>
        <end position="295"/>
    </location>
</feature>
<feature type="transmembrane region" description="Helical" evidence="1">
    <location>
        <begin position="144"/>
        <end position="166"/>
    </location>
</feature>
<proteinExistence type="predicted"/>
<keyword evidence="4" id="KW-1185">Reference proteome</keyword>
<reference evidence="3 4" key="2">
    <citation type="submission" date="2024-07" db="EMBL/GenBank/DDBJ databases">
        <authorList>
            <person name="Akdeniz Z."/>
        </authorList>
    </citation>
    <scope>NUCLEOTIDE SEQUENCE [LARGE SCALE GENOMIC DNA]</scope>
</reference>
<feature type="transmembrane region" description="Helical" evidence="1">
    <location>
        <begin position="226"/>
        <end position="253"/>
    </location>
</feature>
<keyword evidence="1" id="KW-0812">Transmembrane</keyword>
<dbReference type="EMBL" id="CATOUU010000664">
    <property type="protein sequence ID" value="CAI9939427.1"/>
    <property type="molecule type" value="Genomic_DNA"/>
</dbReference>
<keyword evidence="1" id="KW-0472">Membrane</keyword>
<evidence type="ECO:0000313" key="3">
    <source>
        <dbReference type="EMBL" id="CAL6011239.1"/>
    </source>
</evidence>
<feature type="transmembrane region" description="Helical" evidence="1">
    <location>
        <begin position="60"/>
        <end position="82"/>
    </location>
</feature>
<dbReference type="Proteomes" id="UP001642409">
    <property type="component" value="Unassembled WGS sequence"/>
</dbReference>
<protein>
    <submittedName>
        <fullName evidence="2">Uncharacterized protein</fullName>
    </submittedName>
</protein>
<gene>
    <name evidence="3" type="ORF">HINF_LOCUS22617</name>
    <name evidence="2" type="ORF">HINF_LOCUS27072</name>
</gene>
<organism evidence="2">
    <name type="scientific">Hexamita inflata</name>
    <dbReference type="NCBI Taxonomy" id="28002"/>
    <lineage>
        <taxon>Eukaryota</taxon>
        <taxon>Metamonada</taxon>
        <taxon>Diplomonadida</taxon>
        <taxon>Hexamitidae</taxon>
        <taxon>Hexamitinae</taxon>
        <taxon>Hexamita</taxon>
    </lineage>
</organism>
<accession>A0AA86PJH4</accession>